<protein>
    <submittedName>
        <fullName evidence="1">Uncharacterized protein</fullName>
    </submittedName>
</protein>
<comment type="caution">
    <text evidence="1">The sequence shown here is derived from an EMBL/GenBank/DDBJ whole genome shotgun (WGS) entry which is preliminary data.</text>
</comment>
<evidence type="ECO:0000313" key="2">
    <source>
        <dbReference type="Proteomes" id="UP000326912"/>
    </source>
</evidence>
<proteinExistence type="predicted"/>
<organism evidence="1 2">
    <name type="scientific">Dictyobacter vulcani</name>
    <dbReference type="NCBI Taxonomy" id="2607529"/>
    <lineage>
        <taxon>Bacteria</taxon>
        <taxon>Bacillati</taxon>
        <taxon>Chloroflexota</taxon>
        <taxon>Ktedonobacteria</taxon>
        <taxon>Ktedonobacterales</taxon>
        <taxon>Dictyobacteraceae</taxon>
        <taxon>Dictyobacter</taxon>
    </lineage>
</organism>
<reference evidence="1 2" key="1">
    <citation type="submission" date="2019-10" db="EMBL/GenBank/DDBJ databases">
        <title>Dictyobacter vulcani sp. nov., within the class Ktedonobacteria, isolated from soil of volcanic Mt. Zao.</title>
        <authorList>
            <person name="Zheng Y."/>
            <person name="Wang C.M."/>
            <person name="Sakai Y."/>
            <person name="Abe K."/>
            <person name="Yokota A."/>
            <person name="Yabe S."/>
        </authorList>
    </citation>
    <scope>NUCLEOTIDE SEQUENCE [LARGE SCALE GENOMIC DNA]</scope>
    <source>
        <strain evidence="1 2">W12</strain>
    </source>
</reference>
<gene>
    <name evidence="1" type="ORF">KDW_08310</name>
</gene>
<dbReference type="EMBL" id="BKZW01000001">
    <property type="protein sequence ID" value="GER86669.1"/>
    <property type="molecule type" value="Genomic_DNA"/>
</dbReference>
<keyword evidence="2" id="KW-1185">Reference proteome</keyword>
<dbReference type="AlphaFoldDB" id="A0A5J4KKK8"/>
<name>A0A5J4KKK8_9CHLR</name>
<sequence length="50" mass="5731">MPGKEEKLQEYDVPLYSITYSFFIVDGKKGALVLPVKIDEKEQSVKKEVL</sequence>
<dbReference type="Proteomes" id="UP000326912">
    <property type="component" value="Unassembled WGS sequence"/>
</dbReference>
<accession>A0A5J4KKK8</accession>
<evidence type="ECO:0000313" key="1">
    <source>
        <dbReference type="EMBL" id="GER86669.1"/>
    </source>
</evidence>